<name>A0A7C4HEB6_STAMA</name>
<dbReference type="AlphaFoldDB" id="A0A7C4HEB6"/>
<dbReference type="GO" id="GO:0016491">
    <property type="term" value="F:oxidoreductase activity"/>
    <property type="evidence" value="ECO:0007669"/>
    <property type="project" value="InterPro"/>
</dbReference>
<evidence type="ECO:0000313" key="3">
    <source>
        <dbReference type="EMBL" id="HGQ59269.1"/>
    </source>
</evidence>
<comment type="caution">
    <text evidence="2">The sequence shown here is derived from an EMBL/GenBank/DDBJ whole genome shotgun (WGS) entry which is preliminary data.</text>
</comment>
<protein>
    <submittedName>
        <fullName evidence="2">FprA family A-type flavoprotein</fullName>
    </submittedName>
</protein>
<accession>A0A7C4HEB6</accession>
<dbReference type="GO" id="GO:0009055">
    <property type="term" value="F:electron transfer activity"/>
    <property type="evidence" value="ECO:0007669"/>
    <property type="project" value="InterPro"/>
</dbReference>
<dbReference type="InterPro" id="IPR016440">
    <property type="entry name" value="Rubredoxin-O_OxRdtase"/>
</dbReference>
<dbReference type="EMBL" id="DTBE01000026">
    <property type="protein sequence ID" value="HGQ59269.1"/>
    <property type="molecule type" value="Genomic_DNA"/>
</dbReference>
<dbReference type="Gene3D" id="3.60.15.10">
    <property type="entry name" value="Ribonuclease Z/Hydroxyacylglutathione hydrolase-like"/>
    <property type="match status" value="1"/>
</dbReference>
<dbReference type="GO" id="GO:0046872">
    <property type="term" value="F:metal ion binding"/>
    <property type="evidence" value="ECO:0007669"/>
    <property type="project" value="InterPro"/>
</dbReference>
<dbReference type="InterPro" id="IPR001279">
    <property type="entry name" value="Metallo-B-lactamas"/>
</dbReference>
<dbReference type="InterPro" id="IPR008254">
    <property type="entry name" value="Flavodoxin/NO_synth"/>
</dbReference>
<dbReference type="SMART" id="SM00849">
    <property type="entry name" value="Lactamase_B"/>
    <property type="match status" value="1"/>
</dbReference>
<dbReference type="GO" id="GO:0010181">
    <property type="term" value="F:FMN binding"/>
    <property type="evidence" value="ECO:0007669"/>
    <property type="project" value="InterPro"/>
</dbReference>
<dbReference type="SUPFAM" id="SSF52218">
    <property type="entry name" value="Flavoproteins"/>
    <property type="match status" value="1"/>
</dbReference>
<dbReference type="InterPro" id="IPR045761">
    <property type="entry name" value="ODP_dom"/>
</dbReference>
<dbReference type="Pfam" id="PF19583">
    <property type="entry name" value="ODP"/>
    <property type="match status" value="1"/>
</dbReference>
<dbReference type="PANTHER" id="PTHR43717:SF1">
    <property type="entry name" value="ANAEROBIC NITRIC OXIDE REDUCTASE FLAVORUBREDOXIN"/>
    <property type="match status" value="1"/>
</dbReference>
<gene>
    <name evidence="3" type="ORF">ENU09_00865</name>
    <name evidence="2" type="ORF">ENU14_05845</name>
</gene>
<proteinExistence type="predicted"/>
<dbReference type="PROSITE" id="PS50902">
    <property type="entry name" value="FLAVODOXIN_LIKE"/>
    <property type="match status" value="1"/>
</dbReference>
<dbReference type="PIRSF" id="PIRSF005243">
    <property type="entry name" value="ROO"/>
    <property type="match status" value="1"/>
</dbReference>
<dbReference type="InterPro" id="IPR036866">
    <property type="entry name" value="RibonucZ/Hydroxyglut_hydro"/>
</dbReference>
<dbReference type="InterPro" id="IPR029039">
    <property type="entry name" value="Flavoprotein-like_sf"/>
</dbReference>
<reference evidence="2" key="1">
    <citation type="journal article" date="2020" name="mSystems">
        <title>Genome- and Community-Level Interaction Insights into Carbon Utilization and Element Cycling Functions of Hydrothermarchaeota in Hydrothermal Sediment.</title>
        <authorList>
            <person name="Zhou Z."/>
            <person name="Liu Y."/>
            <person name="Xu W."/>
            <person name="Pan J."/>
            <person name="Luo Z.H."/>
            <person name="Li M."/>
        </authorList>
    </citation>
    <scope>NUCLEOTIDE SEQUENCE [LARGE SCALE GENOMIC DNA]</scope>
    <source>
        <strain evidence="3">SpSt-638</strain>
        <strain evidence="2">SpSt-642</strain>
    </source>
</reference>
<dbReference type="SUPFAM" id="SSF56281">
    <property type="entry name" value="Metallo-hydrolase/oxidoreductase"/>
    <property type="match status" value="1"/>
</dbReference>
<evidence type="ECO:0000313" key="2">
    <source>
        <dbReference type="EMBL" id="HGM59084.1"/>
    </source>
</evidence>
<evidence type="ECO:0000259" key="1">
    <source>
        <dbReference type="PROSITE" id="PS50902"/>
    </source>
</evidence>
<feature type="domain" description="Flavodoxin-like" evidence="1">
    <location>
        <begin position="271"/>
        <end position="411"/>
    </location>
</feature>
<dbReference type="EMBL" id="DTBJ01000051">
    <property type="protein sequence ID" value="HGM59084.1"/>
    <property type="molecule type" value="Genomic_DNA"/>
</dbReference>
<dbReference type="Gene3D" id="3.40.50.360">
    <property type="match status" value="1"/>
</dbReference>
<dbReference type="CDD" id="cd07709">
    <property type="entry name" value="flavodiiron_proteins_MBL-fold"/>
    <property type="match status" value="1"/>
</dbReference>
<dbReference type="PANTHER" id="PTHR43717">
    <property type="entry name" value="ANAEROBIC NITRIC OXIDE REDUCTASE FLAVORUBREDOXIN"/>
    <property type="match status" value="1"/>
</dbReference>
<sequence length="411" mass="47383">MFSIHKVVVILEINIVKHRITSELYLIRVEDRSTNFFESLWEIPEGVTYNSYILFTDKGVVLFDTAKHMFAEQYVEALRETIDLKDIKYIVTHHLEPDHSGCIKLVVENSGATVIGHPLAEKMMRSFYKYTGSFKSVRDGEVLDLGSYTLKFIHVPWLHWPETMVTYIPEKKALISCDVFGSFGIFREVFYDELSLEARNKYRFFMKKYFADIIGFYRDWVTKNIEKLLAITSNLELVLPAHGLCWRGSGVREALDLYLKWGKGVFEESKITIVVFSMYGFVEKAVNEMLHKLENAGFKISLFKFNDRERGLISDLIGEAYDSEYIILALSTYDNDAFPIARYVAYLMTRKIPRNKKIIVLSAYGWGSRGGVEVSSILKQNGFNNIQILDFVAGVHDNAIDSVMKLLLENH</sequence>
<organism evidence="2">
    <name type="scientific">Staphylothermus marinus</name>
    <dbReference type="NCBI Taxonomy" id="2280"/>
    <lineage>
        <taxon>Archaea</taxon>
        <taxon>Thermoproteota</taxon>
        <taxon>Thermoprotei</taxon>
        <taxon>Desulfurococcales</taxon>
        <taxon>Desulfurococcaceae</taxon>
        <taxon>Staphylothermus</taxon>
    </lineage>
</organism>